<dbReference type="PANTHER" id="PTHR37984">
    <property type="entry name" value="PROTEIN CBG26694"/>
    <property type="match status" value="1"/>
</dbReference>
<dbReference type="STRING" id="4795.A0A225V597"/>
<name>A0A225V597_9STRA</name>
<keyword evidence="3" id="KW-1185">Reference proteome</keyword>
<organism evidence="2 3">
    <name type="scientific">Phytophthora megakarya</name>
    <dbReference type="NCBI Taxonomy" id="4795"/>
    <lineage>
        <taxon>Eukaryota</taxon>
        <taxon>Sar</taxon>
        <taxon>Stramenopiles</taxon>
        <taxon>Oomycota</taxon>
        <taxon>Peronosporomycetes</taxon>
        <taxon>Peronosporales</taxon>
        <taxon>Peronosporaceae</taxon>
        <taxon>Phytophthora</taxon>
    </lineage>
</organism>
<feature type="domain" description="Integrase catalytic" evidence="1">
    <location>
        <begin position="1"/>
        <end position="157"/>
    </location>
</feature>
<dbReference type="SUPFAM" id="SSF53098">
    <property type="entry name" value="Ribonuclease H-like"/>
    <property type="match status" value="1"/>
</dbReference>
<dbReference type="Gene3D" id="3.30.420.10">
    <property type="entry name" value="Ribonuclease H-like superfamily/Ribonuclease H"/>
    <property type="match status" value="1"/>
</dbReference>
<dbReference type="InterPro" id="IPR036397">
    <property type="entry name" value="RNaseH_sf"/>
</dbReference>
<dbReference type="AlphaFoldDB" id="A0A225V597"/>
<dbReference type="InterPro" id="IPR001584">
    <property type="entry name" value="Integrase_cat-core"/>
</dbReference>
<sequence length="286" mass="32131">MDFVTGLPVSRGFDAILVVVDLLSKRPKYVPTHTTATAAATNGLPQGIVSGRDPKFTTSMWTELMKIMGVKLRMTTSYRAQADGQVERQNRVLEDALQFMVSLLGTDWGDVLGTMEFAHSTLVNSSTKMSLFEIDTGRVVRMPIGAATTRNDYARNFVENRRRIVAQAKQNLAEVQDQQCPQYNKKRASTVFAAGAFVYLATKNLPLAHAATGTSIQKDCSNELDNLVQETMQPKTAKNMDALEKKLRHHEQNIFHLKEYIDSKSREIDYEHVRTTRPPHSRSLLK</sequence>
<evidence type="ECO:0000313" key="3">
    <source>
        <dbReference type="Proteomes" id="UP000198211"/>
    </source>
</evidence>
<dbReference type="GO" id="GO:0003676">
    <property type="term" value="F:nucleic acid binding"/>
    <property type="evidence" value="ECO:0007669"/>
    <property type="project" value="InterPro"/>
</dbReference>
<reference evidence="3" key="1">
    <citation type="submission" date="2017-03" db="EMBL/GenBank/DDBJ databases">
        <title>Phytopthora megakarya and P. palmivora, two closely related causual agents of cacao black pod achieved similar genome size and gene model numbers by different mechanisms.</title>
        <authorList>
            <person name="Ali S."/>
            <person name="Shao J."/>
            <person name="Larry D.J."/>
            <person name="Kronmiller B."/>
            <person name="Shen D."/>
            <person name="Strem M.D."/>
            <person name="Melnick R.L."/>
            <person name="Guiltinan M.J."/>
            <person name="Tyler B.M."/>
            <person name="Meinhardt L.W."/>
            <person name="Bailey B.A."/>
        </authorList>
    </citation>
    <scope>NUCLEOTIDE SEQUENCE [LARGE SCALE GENOMIC DNA]</scope>
    <source>
        <strain evidence="3">zdho120</strain>
    </source>
</reference>
<evidence type="ECO:0000259" key="1">
    <source>
        <dbReference type="PROSITE" id="PS50994"/>
    </source>
</evidence>
<dbReference type="PANTHER" id="PTHR37984:SF5">
    <property type="entry name" value="PROTEIN NYNRIN-LIKE"/>
    <property type="match status" value="1"/>
</dbReference>
<gene>
    <name evidence="2" type="ORF">PHMEG_00029035</name>
</gene>
<dbReference type="InterPro" id="IPR050951">
    <property type="entry name" value="Retrovirus_Pol_polyprotein"/>
</dbReference>
<dbReference type="PROSITE" id="PS50994">
    <property type="entry name" value="INTEGRASE"/>
    <property type="match status" value="1"/>
</dbReference>
<comment type="caution">
    <text evidence="2">The sequence shown here is derived from an EMBL/GenBank/DDBJ whole genome shotgun (WGS) entry which is preliminary data.</text>
</comment>
<dbReference type="Proteomes" id="UP000198211">
    <property type="component" value="Unassembled WGS sequence"/>
</dbReference>
<proteinExistence type="predicted"/>
<accession>A0A225V597</accession>
<protein>
    <submittedName>
        <fullName evidence="2">Retroelement</fullName>
    </submittedName>
</protein>
<dbReference type="EMBL" id="NBNE01008078">
    <property type="protein sequence ID" value="OWY99886.1"/>
    <property type="molecule type" value="Genomic_DNA"/>
</dbReference>
<dbReference type="OrthoDB" id="167591at2759"/>
<dbReference type="InterPro" id="IPR012337">
    <property type="entry name" value="RNaseH-like_sf"/>
</dbReference>
<dbReference type="GO" id="GO:0015074">
    <property type="term" value="P:DNA integration"/>
    <property type="evidence" value="ECO:0007669"/>
    <property type="project" value="InterPro"/>
</dbReference>
<evidence type="ECO:0000313" key="2">
    <source>
        <dbReference type="EMBL" id="OWY99886.1"/>
    </source>
</evidence>